<dbReference type="GO" id="GO:0043001">
    <property type="term" value="P:Golgi to plasma membrane protein transport"/>
    <property type="evidence" value="ECO:0007669"/>
    <property type="project" value="TreeGrafter"/>
</dbReference>
<accession>A0A0V0QTY4</accession>
<evidence type="ECO:0000256" key="5">
    <source>
        <dbReference type="ARBA" id="ARBA00022927"/>
    </source>
</evidence>
<dbReference type="InterPro" id="IPR039812">
    <property type="entry name" value="Vesicle-fus_ATPase"/>
</dbReference>
<organism evidence="8 9">
    <name type="scientific">Pseudocohnilembus persalinus</name>
    <name type="common">Ciliate</name>
    <dbReference type="NCBI Taxonomy" id="266149"/>
    <lineage>
        <taxon>Eukaryota</taxon>
        <taxon>Sar</taxon>
        <taxon>Alveolata</taxon>
        <taxon>Ciliophora</taxon>
        <taxon>Intramacronucleata</taxon>
        <taxon>Oligohymenophorea</taxon>
        <taxon>Scuticociliatia</taxon>
        <taxon>Philasterida</taxon>
        <taxon>Pseudocohnilembidae</taxon>
        <taxon>Pseudocohnilembus</taxon>
    </lineage>
</organism>
<evidence type="ECO:0000313" key="8">
    <source>
        <dbReference type="EMBL" id="KRX05365.1"/>
    </source>
</evidence>
<dbReference type="GO" id="GO:0046872">
    <property type="term" value="F:metal ion binding"/>
    <property type="evidence" value="ECO:0007669"/>
    <property type="project" value="UniProtKB-UniRule"/>
</dbReference>
<comment type="subcellular location">
    <subcellularLocation>
        <location evidence="6">Cytoplasm</location>
    </subcellularLocation>
</comment>
<dbReference type="SMART" id="SM00382">
    <property type="entry name" value="AAA"/>
    <property type="match status" value="2"/>
</dbReference>
<comment type="caution">
    <text evidence="8">The sequence shown here is derived from an EMBL/GenBank/DDBJ whole genome shotgun (WGS) entry which is preliminary data.</text>
</comment>
<keyword evidence="2 6" id="KW-0813">Transport</keyword>
<dbReference type="InterPro" id="IPR041569">
    <property type="entry name" value="AAA_lid_3"/>
</dbReference>
<dbReference type="InterPro" id="IPR009010">
    <property type="entry name" value="Asp_de-COase-like_dom_sf"/>
</dbReference>
<protein>
    <recommendedName>
        <fullName evidence="6">Vesicle-fusing ATPase</fullName>
        <ecNumber evidence="6">3.6.4.6</ecNumber>
    </recommendedName>
</protein>
<dbReference type="GO" id="GO:0016887">
    <property type="term" value="F:ATP hydrolysis activity"/>
    <property type="evidence" value="ECO:0007669"/>
    <property type="project" value="InterPro"/>
</dbReference>
<dbReference type="OMA" id="QFEQHVT"/>
<evidence type="ECO:0000256" key="2">
    <source>
        <dbReference type="ARBA" id="ARBA00022448"/>
    </source>
</evidence>
<dbReference type="Gene3D" id="3.10.330.10">
    <property type="match status" value="1"/>
</dbReference>
<evidence type="ECO:0000256" key="1">
    <source>
        <dbReference type="ARBA" id="ARBA00006914"/>
    </source>
</evidence>
<dbReference type="GO" id="GO:0005795">
    <property type="term" value="C:Golgi stack"/>
    <property type="evidence" value="ECO:0007669"/>
    <property type="project" value="TreeGrafter"/>
</dbReference>
<keyword evidence="6 8" id="KW-0378">Hydrolase</keyword>
<comment type="catalytic activity">
    <reaction evidence="6">
        <text>ATP + H2O = ADP + phosphate + H(+)</text>
        <dbReference type="Rhea" id="RHEA:13065"/>
        <dbReference type="ChEBI" id="CHEBI:15377"/>
        <dbReference type="ChEBI" id="CHEBI:15378"/>
        <dbReference type="ChEBI" id="CHEBI:30616"/>
        <dbReference type="ChEBI" id="CHEBI:43474"/>
        <dbReference type="ChEBI" id="CHEBI:456216"/>
        <dbReference type="EC" id="3.6.4.6"/>
    </reaction>
</comment>
<dbReference type="GO" id="GO:0035494">
    <property type="term" value="P:SNARE complex disassembly"/>
    <property type="evidence" value="ECO:0007669"/>
    <property type="project" value="InterPro"/>
</dbReference>
<gene>
    <name evidence="8" type="ORF">PPERSA_00666</name>
</gene>
<keyword evidence="3 6" id="KW-0547">Nucleotide-binding</keyword>
<dbReference type="FunFam" id="3.40.50.300:FF:000166">
    <property type="entry name" value="vesicle-fusing ATPase isoform X1"/>
    <property type="match status" value="1"/>
</dbReference>
<dbReference type="AlphaFoldDB" id="A0A0V0QTY4"/>
<keyword evidence="6" id="KW-0479">Metal-binding</keyword>
<dbReference type="InterPro" id="IPR029067">
    <property type="entry name" value="CDC48_domain_2-like_sf"/>
</dbReference>
<comment type="function">
    <text evidence="6">Required for vesicle-mediated transport. Catalyzes the fusion of transport vesicles within the Golgi cisternae. Is also required for transport from the endoplasmic reticulum to the Golgi stack. Seems to function as a fusion protein required for the delivery of cargo proteins to all compartments of the Golgi stack independent of vesicle origin.</text>
</comment>
<name>A0A0V0QTY4_PSEPJ</name>
<dbReference type="Gene3D" id="2.40.40.20">
    <property type="match status" value="1"/>
</dbReference>
<dbReference type="PROSITE" id="PS00674">
    <property type="entry name" value="AAA"/>
    <property type="match status" value="1"/>
</dbReference>
<dbReference type="FunCoup" id="A0A0V0QTY4">
    <property type="interactions" value="191"/>
</dbReference>
<dbReference type="Gene3D" id="3.40.50.300">
    <property type="entry name" value="P-loop containing nucleotide triphosphate hydrolases"/>
    <property type="match status" value="2"/>
</dbReference>
<comment type="similarity">
    <text evidence="1 6">Belongs to the AAA ATPase family.</text>
</comment>
<evidence type="ECO:0000256" key="3">
    <source>
        <dbReference type="ARBA" id="ARBA00022741"/>
    </source>
</evidence>
<dbReference type="InParanoid" id="A0A0V0QTY4"/>
<dbReference type="SUPFAM" id="SSF54585">
    <property type="entry name" value="Cdc48 domain 2-like"/>
    <property type="match status" value="1"/>
</dbReference>
<keyword evidence="5 6" id="KW-0653">Protein transport</keyword>
<dbReference type="Gene3D" id="1.10.8.60">
    <property type="match status" value="1"/>
</dbReference>
<dbReference type="SUPFAM" id="SSF50692">
    <property type="entry name" value="ADC-like"/>
    <property type="match status" value="1"/>
</dbReference>
<dbReference type="InterPro" id="IPR003959">
    <property type="entry name" value="ATPase_AAA_core"/>
</dbReference>
<dbReference type="InterPro" id="IPR003593">
    <property type="entry name" value="AAA+_ATPase"/>
</dbReference>
<feature type="domain" description="AAA+ ATPase" evidence="7">
    <location>
        <begin position="251"/>
        <end position="399"/>
    </location>
</feature>
<keyword evidence="6" id="KW-0931">ER-Golgi transport</keyword>
<dbReference type="GO" id="GO:0005524">
    <property type="term" value="F:ATP binding"/>
    <property type="evidence" value="ECO:0007669"/>
    <property type="project" value="UniProtKB-UniRule"/>
</dbReference>
<dbReference type="FunFam" id="3.40.50.300:FF:000154">
    <property type="entry name" value="Vesicle-fusing ATPase 1"/>
    <property type="match status" value="1"/>
</dbReference>
<dbReference type="InterPro" id="IPR003960">
    <property type="entry name" value="ATPase_AAA_CS"/>
</dbReference>
<dbReference type="FunFam" id="1.10.8.60:FF:000115">
    <property type="entry name" value="N-ethylmaleimide-sensitive fusion protein, putative"/>
    <property type="match status" value="1"/>
</dbReference>
<dbReference type="Pfam" id="PF17862">
    <property type="entry name" value="AAA_lid_3"/>
    <property type="match status" value="1"/>
</dbReference>
<dbReference type="SUPFAM" id="SSF52540">
    <property type="entry name" value="P-loop containing nucleoside triphosphate hydrolases"/>
    <property type="match status" value="2"/>
</dbReference>
<dbReference type="GO" id="GO:0006891">
    <property type="term" value="P:intra-Golgi vesicle-mediated transport"/>
    <property type="evidence" value="ECO:0007669"/>
    <property type="project" value="TreeGrafter"/>
</dbReference>
<keyword evidence="6" id="KW-0460">Magnesium</keyword>
<keyword evidence="6" id="KW-0963">Cytoplasm</keyword>
<dbReference type="InterPro" id="IPR027417">
    <property type="entry name" value="P-loop_NTPase"/>
</dbReference>
<dbReference type="OrthoDB" id="9982946at2759"/>
<dbReference type="EMBL" id="LDAU01000109">
    <property type="protein sequence ID" value="KRX05365.1"/>
    <property type="molecule type" value="Genomic_DNA"/>
</dbReference>
<dbReference type="Pfam" id="PF00004">
    <property type="entry name" value="AAA"/>
    <property type="match status" value="2"/>
</dbReference>
<proteinExistence type="inferred from homology"/>
<feature type="domain" description="AAA+ ATPase" evidence="7">
    <location>
        <begin position="532"/>
        <end position="669"/>
    </location>
</feature>
<evidence type="ECO:0000256" key="4">
    <source>
        <dbReference type="ARBA" id="ARBA00022840"/>
    </source>
</evidence>
<evidence type="ECO:0000256" key="6">
    <source>
        <dbReference type="RuleBase" id="RU367045"/>
    </source>
</evidence>
<comment type="cofactor">
    <cofactor evidence="6">
        <name>Mg(2+)</name>
        <dbReference type="ChEBI" id="CHEBI:18420"/>
    </cofactor>
    <text evidence="6">Binds 1 Mg(2+) ion per subunit.</text>
</comment>
<dbReference type="PANTHER" id="PTHR23078">
    <property type="entry name" value="VESICULAR-FUSION PROTEIN NSF"/>
    <property type="match status" value="1"/>
</dbReference>
<dbReference type="Proteomes" id="UP000054937">
    <property type="component" value="Unassembled WGS sequence"/>
</dbReference>
<keyword evidence="9" id="KW-1185">Reference proteome</keyword>
<evidence type="ECO:0000313" key="9">
    <source>
        <dbReference type="Proteomes" id="UP000054937"/>
    </source>
</evidence>
<keyword evidence="4 6" id="KW-0067">ATP-binding</keyword>
<reference evidence="8 9" key="1">
    <citation type="journal article" date="2015" name="Sci. Rep.">
        <title>Genome of the facultative scuticociliatosis pathogen Pseudocohnilembus persalinus provides insight into its virulence through horizontal gene transfer.</title>
        <authorList>
            <person name="Xiong J."/>
            <person name="Wang G."/>
            <person name="Cheng J."/>
            <person name="Tian M."/>
            <person name="Pan X."/>
            <person name="Warren A."/>
            <person name="Jiang C."/>
            <person name="Yuan D."/>
            <person name="Miao W."/>
        </authorList>
    </citation>
    <scope>NUCLEOTIDE SEQUENCE [LARGE SCALE GENOMIC DNA]</scope>
    <source>
        <strain evidence="8">36N120E</strain>
    </source>
</reference>
<dbReference type="EC" id="3.6.4.6" evidence="6"/>
<evidence type="ECO:0000259" key="7">
    <source>
        <dbReference type="SMART" id="SM00382"/>
    </source>
</evidence>
<dbReference type="PANTHER" id="PTHR23078:SF3">
    <property type="entry name" value="VESICLE-FUSING ATPASE"/>
    <property type="match status" value="1"/>
</dbReference>
<sequence>MSYFKPAQQNDQEQTLTGAAFTSPNTYQQLLQKVQAKGENKVYININNFIVQVRPSSKFQDGELALNKGQRKAFKVGMIEEIPIKLFSYNENQEHRLTSLKAELTCIFLTPEQQKKGKLEIDDKALEQQFKKNYKDLFFSVGQTQFLLYEGNWFQAQITEQENISLGVKNAQQKSYGLLDEQTDLEFSCKFNQYFNLKQQGLKAKNIFKTDFNFEQLGIGGLDDELANIFRRAFASRRFPPGILKKYGISHVKGLLLYGPPGTGKTLIARKLAKCLNSVEPKIVKGPEIMSSYVGKSEENVRNLFQDAINDTKNLGEESQLHIIIFDEMDAICKSRGREQGAGGSAKDGVVNQILSLLDGVDSLNNILVIGMTNRKDLIDEAILRPGRFEVHVEISLPDESGRQQILNIHTQTMRDNKVLNPNVDLIELAKLTKNFTGAEIEALVKSATSFAFQRIHDIMDFKKQNLEEEVIVELKDFKKALNEVKPSFGVDEEQFEVFLRQPLVNYGPRYERIMSLLENSIKQTQLGKSSQLHSVLLEGELKTGKTSIAAWSAIKSEFPFVKIVSPEKFVGMSEFEKINQISKIFDDAYKSPLSVVVLDNLERLIEFTQIGPRFSNGILQALLVLLKKVPKNKQNKLLIIGTTNQANILQDLEIIQCFNLTINVPQIGGNELVPFTNQYSISSSVQQQISNYVKKISVKQLLMVLDMVQVESEENQTPVSFELFKKIYDSVYQDM</sequence>